<organism evidence="1 2">
    <name type="scientific">Allocoleopsis franciscana PCC 7113</name>
    <dbReference type="NCBI Taxonomy" id="1173027"/>
    <lineage>
        <taxon>Bacteria</taxon>
        <taxon>Bacillati</taxon>
        <taxon>Cyanobacteriota</taxon>
        <taxon>Cyanophyceae</taxon>
        <taxon>Coleofasciculales</taxon>
        <taxon>Coleofasciculaceae</taxon>
        <taxon>Allocoleopsis</taxon>
        <taxon>Allocoleopsis franciscana</taxon>
    </lineage>
</organism>
<dbReference type="EMBL" id="CP003630">
    <property type="protein sequence ID" value="AFZ17885.1"/>
    <property type="molecule type" value="Genomic_DNA"/>
</dbReference>
<keyword evidence="2" id="KW-1185">Reference proteome</keyword>
<dbReference type="STRING" id="1173027.Mic7113_2068"/>
<reference evidence="1 2" key="1">
    <citation type="submission" date="2012-06" db="EMBL/GenBank/DDBJ databases">
        <title>Finished chromosome of genome of Microcoleus sp. PCC 7113.</title>
        <authorList>
            <consortium name="US DOE Joint Genome Institute"/>
            <person name="Gugger M."/>
            <person name="Coursin T."/>
            <person name="Rippka R."/>
            <person name="Tandeau De Marsac N."/>
            <person name="Huntemann M."/>
            <person name="Wei C.-L."/>
            <person name="Han J."/>
            <person name="Detter J.C."/>
            <person name="Han C."/>
            <person name="Tapia R."/>
            <person name="Chen A."/>
            <person name="Kyrpides N."/>
            <person name="Mavromatis K."/>
            <person name="Markowitz V."/>
            <person name="Szeto E."/>
            <person name="Ivanova N."/>
            <person name="Pagani I."/>
            <person name="Pati A."/>
            <person name="Goodwin L."/>
            <person name="Nordberg H.P."/>
            <person name="Cantor M.N."/>
            <person name="Hua S.X."/>
            <person name="Woyke T."/>
            <person name="Kerfeld C.A."/>
        </authorList>
    </citation>
    <scope>NUCLEOTIDE SEQUENCE [LARGE SCALE GENOMIC DNA]</scope>
    <source>
        <strain evidence="1 2">PCC 7113</strain>
    </source>
</reference>
<dbReference type="InterPro" id="IPR010985">
    <property type="entry name" value="Ribbon_hlx_hlx"/>
</dbReference>
<dbReference type="SUPFAM" id="SSF47598">
    <property type="entry name" value="Ribbon-helix-helix"/>
    <property type="match status" value="1"/>
</dbReference>
<name>K9WBW9_9CYAN</name>
<dbReference type="KEGG" id="mic:Mic7113_2068"/>
<gene>
    <name evidence="1" type="ORF">Mic7113_2068</name>
</gene>
<dbReference type="HOGENOM" id="CLU_2789296_0_0_3"/>
<dbReference type="AlphaFoldDB" id="K9WBW9"/>
<accession>K9WBW9</accession>
<sequence>MTLSIKLDPEVKRQLEEIAKQQNTSLNRLVLKYISQGIQADIGEPDRLAAIEARLDAIERRLNEVYGQ</sequence>
<proteinExistence type="predicted"/>
<dbReference type="Proteomes" id="UP000010471">
    <property type="component" value="Chromosome"/>
</dbReference>
<evidence type="ECO:0000313" key="2">
    <source>
        <dbReference type="Proteomes" id="UP000010471"/>
    </source>
</evidence>
<evidence type="ECO:0000313" key="1">
    <source>
        <dbReference type="EMBL" id="AFZ17885.1"/>
    </source>
</evidence>
<protein>
    <submittedName>
        <fullName evidence="1">Uncharacterized protein</fullName>
    </submittedName>
</protein>
<dbReference type="GO" id="GO:0006355">
    <property type="term" value="P:regulation of DNA-templated transcription"/>
    <property type="evidence" value="ECO:0007669"/>
    <property type="project" value="InterPro"/>
</dbReference>